<dbReference type="AlphaFoldDB" id="A0ABD2CHW8"/>
<feature type="region of interest" description="Disordered" evidence="1">
    <location>
        <begin position="240"/>
        <end position="262"/>
    </location>
</feature>
<keyword evidence="2" id="KW-0812">Transmembrane</keyword>
<feature type="region of interest" description="Disordered" evidence="1">
    <location>
        <begin position="132"/>
        <end position="156"/>
    </location>
</feature>
<name>A0ABD2CHW8_VESMC</name>
<accession>A0ABD2CHW8</accession>
<reference evidence="3 4" key="1">
    <citation type="journal article" date="2024" name="Ann. Entomol. Soc. Am.">
        <title>Genomic analyses of the southern and eastern yellowjacket wasps (Hymenoptera: Vespidae) reveal evolutionary signatures of social life.</title>
        <authorList>
            <person name="Catto M.A."/>
            <person name="Caine P.B."/>
            <person name="Orr S.E."/>
            <person name="Hunt B.G."/>
            <person name="Goodisman M.A.D."/>
        </authorList>
    </citation>
    <scope>NUCLEOTIDE SEQUENCE [LARGE SCALE GENOMIC DNA]</scope>
    <source>
        <strain evidence="3">232</strain>
        <tissue evidence="3">Head and thorax</tissue>
    </source>
</reference>
<evidence type="ECO:0000313" key="3">
    <source>
        <dbReference type="EMBL" id="KAL2744400.1"/>
    </source>
</evidence>
<evidence type="ECO:0000313" key="4">
    <source>
        <dbReference type="Proteomes" id="UP001607303"/>
    </source>
</evidence>
<keyword evidence="4" id="KW-1185">Reference proteome</keyword>
<dbReference type="EMBL" id="JAYRBN010000050">
    <property type="protein sequence ID" value="KAL2744400.1"/>
    <property type="molecule type" value="Genomic_DNA"/>
</dbReference>
<feature type="compositionally biased region" description="Pro residues" evidence="1">
    <location>
        <begin position="170"/>
        <end position="184"/>
    </location>
</feature>
<feature type="compositionally biased region" description="Basic and acidic residues" evidence="1">
    <location>
        <begin position="253"/>
        <end position="262"/>
    </location>
</feature>
<organism evidence="3 4">
    <name type="scientific">Vespula maculifrons</name>
    <name type="common">Eastern yellow jacket</name>
    <name type="synonym">Wasp</name>
    <dbReference type="NCBI Taxonomy" id="7453"/>
    <lineage>
        <taxon>Eukaryota</taxon>
        <taxon>Metazoa</taxon>
        <taxon>Ecdysozoa</taxon>
        <taxon>Arthropoda</taxon>
        <taxon>Hexapoda</taxon>
        <taxon>Insecta</taxon>
        <taxon>Pterygota</taxon>
        <taxon>Neoptera</taxon>
        <taxon>Endopterygota</taxon>
        <taxon>Hymenoptera</taxon>
        <taxon>Apocrita</taxon>
        <taxon>Aculeata</taxon>
        <taxon>Vespoidea</taxon>
        <taxon>Vespidae</taxon>
        <taxon>Vespinae</taxon>
        <taxon>Vespula</taxon>
    </lineage>
</organism>
<gene>
    <name evidence="3" type="ORF">V1477_006942</name>
</gene>
<dbReference type="Proteomes" id="UP001607303">
    <property type="component" value="Unassembled WGS sequence"/>
</dbReference>
<protein>
    <submittedName>
        <fullName evidence="3">Uncharacterized protein</fullName>
    </submittedName>
</protein>
<keyword evidence="2" id="KW-0472">Membrane</keyword>
<proteinExistence type="predicted"/>
<keyword evidence="2" id="KW-1133">Transmembrane helix</keyword>
<sequence length="262" mass="29311">MLVIVDRYIVKIRYIKESFEVTSFSSKGEDEKEEQTGSAVALVRKIFTFRRTRLLHVVVVVVVVVVSTLARSFRAMNRRRHRRILHCMGRPIGGQCRIWARRESGSRRERVPVLSERGRNITKVSAASQFARSKRALVSGPRNDKKGRRARPRARSVGEIKGRIVLGLALPPPPPPPPPPPSPSPSLLGSPLWTILCTRVSLLRFNGGGERTTLGSSIGLQKSKRNPLAVEQKEISLLLRSLRPPHPLRPPRPPHESRSIGP</sequence>
<evidence type="ECO:0000256" key="2">
    <source>
        <dbReference type="SAM" id="Phobius"/>
    </source>
</evidence>
<evidence type="ECO:0000256" key="1">
    <source>
        <dbReference type="SAM" id="MobiDB-lite"/>
    </source>
</evidence>
<comment type="caution">
    <text evidence="3">The sequence shown here is derived from an EMBL/GenBank/DDBJ whole genome shotgun (WGS) entry which is preliminary data.</text>
</comment>
<feature type="compositionally biased region" description="Basic residues" evidence="1">
    <location>
        <begin position="145"/>
        <end position="154"/>
    </location>
</feature>
<feature type="transmembrane region" description="Helical" evidence="2">
    <location>
        <begin position="54"/>
        <end position="73"/>
    </location>
</feature>
<feature type="region of interest" description="Disordered" evidence="1">
    <location>
        <begin position="168"/>
        <end position="187"/>
    </location>
</feature>